<keyword evidence="9 15" id="KW-0973">c-di-GMP</keyword>
<feature type="signal peptide" evidence="15">
    <location>
        <begin position="1"/>
        <end position="38"/>
    </location>
</feature>
<feature type="transmembrane region" description="Helical" evidence="15">
    <location>
        <begin position="742"/>
        <end position="763"/>
    </location>
</feature>
<dbReference type="AlphaFoldDB" id="A0AAJ3P0N8"/>
<evidence type="ECO:0000256" key="10">
    <source>
        <dbReference type="ARBA" id="ARBA00022692"/>
    </source>
</evidence>
<evidence type="ECO:0000256" key="2">
    <source>
        <dbReference type="ARBA" id="ARBA00004377"/>
    </source>
</evidence>
<evidence type="ECO:0000256" key="15">
    <source>
        <dbReference type="RuleBase" id="RU365021"/>
    </source>
</evidence>
<evidence type="ECO:0000256" key="13">
    <source>
        <dbReference type="ARBA" id="ARBA00023136"/>
    </source>
</evidence>
<accession>A0AAJ3P0N8</accession>
<proteinExistence type="inferred from homology"/>
<evidence type="ECO:0000256" key="1">
    <source>
        <dbReference type="ARBA" id="ARBA00002057"/>
    </source>
</evidence>
<evidence type="ECO:0000313" key="17">
    <source>
        <dbReference type="Proteomes" id="UP000243401"/>
    </source>
</evidence>
<dbReference type="Gene3D" id="2.60.120.260">
    <property type="entry name" value="Galactose-binding domain-like"/>
    <property type="match status" value="2"/>
</dbReference>
<comment type="similarity">
    <text evidence="4 15">Belongs to the AcsB/BcsB family.</text>
</comment>
<evidence type="ECO:0000256" key="9">
    <source>
        <dbReference type="ARBA" id="ARBA00022636"/>
    </source>
</evidence>
<evidence type="ECO:0000256" key="8">
    <source>
        <dbReference type="ARBA" id="ARBA00022519"/>
    </source>
</evidence>
<dbReference type="GO" id="GO:0005886">
    <property type="term" value="C:plasma membrane"/>
    <property type="evidence" value="ECO:0007669"/>
    <property type="project" value="UniProtKB-SubCell"/>
</dbReference>
<sequence>MFIMVVEFFKMERKFLRLSAAIIGLGLLCFYQANTASATDTVISKSSSGEVLPSIQKTNISAYAKELSRHFKLPFTQIAPAPGNIVLNGVNPQGQIEFGMRSDEIVSEAKLKLEYTPSPSLIPVQSQLKVYLNDELMGVLPITKEQLGKKTLAEITLNPLYFSDFNRLRLELISHYQSACENPTSSNLWLDIGRTSELELVFQRLNLKNDLSYFPVPFFDPRDNRTNTLPMVFAGTPETGLQQASAIVASWFGAQSGWRGHRFPVFYNQLPESNAVVFATNNRRPDFLREHPLVNAPVIKMISHPQNPFIKLLVLLGRDDKDLLQAAKGLAQGNILFRGDSVIVNEVTPLLPRKPYDAPNWVRTDRPVTFAELKNYEGQLQASGLESAAINVSFNLPPDLFLLRNRGVDMKINYRYTTPTIGGSRMDVSLNNQYLESFRLSPQSATDRLLLRLPLLQELLDGNNGITIPALTLGALNQLRFNFEYINTMPRSDADSCIISRPLKNHAVIADDSTIDFSKYHHFIAMPDLRAFASSGFPFSRMADLSETVVVMPENPGTTQVETLLNTLGLIGAQTGFPAINLTITDDIVSVQGKDSDILLIGTLPQEFADNQQINLLIEATTSWVKSPMRNTDYAKIMADKNDQKPEIQTTINSPLPMAAIVGFQSPYHAQRSVIALMSEGSRGDTLLNNALINSTKRGNIFGSVAVIRESGVNSLQVGDTYYVGHLPWIERVQYVLARHPILLAVLATLSVVLLAWVVWRLLRNISRRRLNPHQQ</sequence>
<dbReference type="GO" id="GO:0006011">
    <property type="term" value="P:UDP-alpha-D-glucose metabolic process"/>
    <property type="evidence" value="ECO:0007669"/>
    <property type="project" value="InterPro"/>
</dbReference>
<evidence type="ECO:0000313" key="16">
    <source>
        <dbReference type="EMBL" id="OSL49810.1"/>
    </source>
</evidence>
<evidence type="ECO:0000256" key="14">
    <source>
        <dbReference type="ARBA" id="ARBA00033444"/>
    </source>
</evidence>
<dbReference type="Proteomes" id="UP000243401">
    <property type="component" value="Unassembled WGS sequence"/>
</dbReference>
<dbReference type="PANTHER" id="PTHR39083">
    <property type="entry name" value="CYCLIC DI-GMP-BINDING PROTEIN"/>
    <property type="match status" value="1"/>
</dbReference>
<name>A0AAJ3P0N8_ECOLX</name>
<comment type="caution">
    <text evidence="16">The sequence shown here is derived from an EMBL/GenBank/DDBJ whole genome shotgun (WGS) entry which is preliminary data.</text>
</comment>
<keyword evidence="13 15" id="KW-0472">Membrane</keyword>
<protein>
    <recommendedName>
        <fullName evidence="6 15">Cyclic di-GMP-binding protein</fullName>
    </recommendedName>
    <alternativeName>
        <fullName evidence="14 15">Cellulose synthase regulatory subunit</fullName>
    </alternativeName>
</protein>
<organism evidence="16 17">
    <name type="scientific">Escherichia coli H605</name>
    <dbReference type="NCBI Taxonomy" id="656410"/>
    <lineage>
        <taxon>Bacteria</taxon>
        <taxon>Pseudomonadati</taxon>
        <taxon>Pseudomonadota</taxon>
        <taxon>Gammaproteobacteria</taxon>
        <taxon>Enterobacterales</taxon>
        <taxon>Enterobacteriaceae</taxon>
        <taxon>Escherichia</taxon>
    </lineage>
</organism>
<keyword evidence="15" id="KW-0732">Signal</keyword>
<evidence type="ECO:0000256" key="11">
    <source>
        <dbReference type="ARBA" id="ARBA00022916"/>
    </source>
</evidence>
<dbReference type="NCBIfam" id="NF008323">
    <property type="entry name" value="PRK11114.1-1"/>
    <property type="match status" value="1"/>
</dbReference>
<dbReference type="InterPro" id="IPR003920">
    <property type="entry name" value="Cell_synth_B"/>
</dbReference>
<dbReference type="EMBL" id="ADJX01000002">
    <property type="protein sequence ID" value="OSL49810.1"/>
    <property type="molecule type" value="Genomic_DNA"/>
</dbReference>
<comment type="pathway">
    <text evidence="3 15">Glycan metabolism; bacterial cellulose biosynthesis.</text>
</comment>
<evidence type="ECO:0000256" key="3">
    <source>
        <dbReference type="ARBA" id="ARBA00005186"/>
    </source>
</evidence>
<dbReference type="GO" id="GO:0030244">
    <property type="term" value="P:cellulose biosynthetic process"/>
    <property type="evidence" value="ECO:0007669"/>
    <property type="project" value="UniProtKB-KW"/>
</dbReference>
<reference evidence="16 17" key="1">
    <citation type="submission" date="2010-04" db="EMBL/GenBank/DDBJ databases">
        <title>The Genome Sequence of Escherichia coli H605.</title>
        <authorList>
            <consortium name="The Broad Institute Genome Sequencing Platform"/>
            <consortium name="The Broad Institute Genome Sequencing Center for Infectious Disease"/>
            <person name="Feldgarden M."/>
            <person name="Gordon D.M."/>
            <person name="Johnson J.R."/>
            <person name="Johnston B.D."/>
            <person name="Young S."/>
            <person name="Zeng Q."/>
            <person name="Koehrsen M."/>
            <person name="Alvarado L."/>
            <person name="Berlin A.M."/>
            <person name="Borenstein D."/>
            <person name="Chapman S.B."/>
            <person name="Chen Z."/>
            <person name="Engels R."/>
            <person name="Freedman E."/>
            <person name="Gellesch M."/>
            <person name="Goldberg J."/>
            <person name="Griggs A."/>
            <person name="Gujja S."/>
            <person name="Heilman E.R."/>
            <person name="Heiman D.I."/>
            <person name="Hepburn T.A."/>
            <person name="Howarth C."/>
            <person name="Jen D."/>
            <person name="Larson L."/>
            <person name="Mehta T."/>
            <person name="Park D."/>
            <person name="Pearson M."/>
            <person name="Richards J."/>
            <person name="Roberts A."/>
            <person name="Saif S."/>
            <person name="Shea T.D."/>
            <person name="Shenoy N."/>
            <person name="Sisk P."/>
            <person name="Stolte C."/>
            <person name="Sykes S.N."/>
            <person name="Walk T."/>
            <person name="White J."/>
            <person name="Yandava C."/>
            <person name="Haas B."/>
            <person name="Henn M.R."/>
            <person name="Nusbaum C."/>
            <person name="Birren B."/>
        </authorList>
    </citation>
    <scope>NUCLEOTIDE SEQUENCE [LARGE SCALE GENOMIC DNA]</scope>
    <source>
        <strain evidence="16 17">H605</strain>
    </source>
</reference>
<keyword evidence="11 15" id="KW-0135">Cellulose biosynthesis</keyword>
<keyword evidence="8 15" id="KW-0997">Cell inner membrane</keyword>
<comment type="function">
    <text evidence="1 15">Binds the cellulose synthase activator, bis-(3'-5') cyclic diguanylic acid (c-di-GMP).</text>
</comment>
<evidence type="ECO:0000256" key="5">
    <source>
        <dbReference type="ARBA" id="ARBA00011437"/>
    </source>
</evidence>
<evidence type="ECO:0000256" key="4">
    <source>
        <dbReference type="ARBA" id="ARBA00010714"/>
    </source>
</evidence>
<dbReference type="PRINTS" id="PR01440">
    <property type="entry name" value="CELLSNTHASEB"/>
</dbReference>
<keyword evidence="7 15" id="KW-1003">Cell membrane</keyword>
<comment type="subunit">
    <text evidence="5 15">Tightly associated with the cellulose synthase catalytic subunit.</text>
</comment>
<evidence type="ECO:0000256" key="7">
    <source>
        <dbReference type="ARBA" id="ARBA00022475"/>
    </source>
</evidence>
<dbReference type="PANTHER" id="PTHR39083:SF1">
    <property type="entry name" value="CYCLIC DI-GMP-BINDING PROTEIN"/>
    <property type="match status" value="1"/>
</dbReference>
<dbReference type="InterPro" id="IPR018513">
    <property type="entry name" value="Cell_synthase_bac"/>
</dbReference>
<dbReference type="Pfam" id="PF03170">
    <property type="entry name" value="BcsB"/>
    <property type="match status" value="1"/>
</dbReference>
<dbReference type="NCBIfam" id="NF008325">
    <property type="entry name" value="PRK11114.1-3"/>
    <property type="match status" value="1"/>
</dbReference>
<gene>
    <name evidence="16" type="ORF">EATG_00682</name>
</gene>
<feature type="chain" id="PRO_5042316916" description="Cyclic di-GMP-binding protein" evidence="15">
    <location>
        <begin position="39"/>
        <end position="776"/>
    </location>
</feature>
<comment type="subcellular location">
    <subcellularLocation>
        <location evidence="2">Cell inner membrane</location>
        <topology evidence="2">Single-pass membrane protein</topology>
    </subcellularLocation>
</comment>
<keyword evidence="10 15" id="KW-0812">Transmembrane</keyword>
<keyword evidence="12 15" id="KW-1133">Transmembrane helix</keyword>
<evidence type="ECO:0000256" key="6">
    <source>
        <dbReference type="ARBA" id="ARBA00021844"/>
    </source>
</evidence>
<evidence type="ECO:0000256" key="12">
    <source>
        <dbReference type="ARBA" id="ARBA00022989"/>
    </source>
</evidence>